<dbReference type="EMBL" id="CP012643">
    <property type="protein sequence ID" value="ALI98665.1"/>
    <property type="molecule type" value="Genomic_DNA"/>
</dbReference>
<dbReference type="PATRIC" id="fig|512763.3.peg.1416"/>
<reference evidence="3 4" key="1">
    <citation type="submission" date="2015-08" db="EMBL/GenBank/DDBJ databases">
        <title>Complete genome sequence of Rufibacter tibetensis strain 1351t, a radiation-resistant bacterium from tibet plateau.</title>
        <authorList>
            <person name="Dai J."/>
        </authorList>
    </citation>
    <scope>NUCLEOTIDE SEQUENCE [LARGE SCALE GENOMIC DNA]</scope>
    <source>
        <strain evidence="3 4">1351</strain>
    </source>
</reference>
<evidence type="ECO:0000256" key="1">
    <source>
        <dbReference type="SAM" id="Phobius"/>
    </source>
</evidence>
<keyword evidence="2" id="KW-0732">Signal</keyword>
<proteinExistence type="predicted"/>
<name>A0A0P0CHF5_9BACT</name>
<feature type="transmembrane region" description="Helical" evidence="1">
    <location>
        <begin position="90"/>
        <end position="112"/>
    </location>
</feature>
<dbReference type="KEGG" id="rti:DC20_06405"/>
<protein>
    <submittedName>
        <fullName evidence="3">Uncharacterized protein</fullName>
    </submittedName>
</protein>
<keyword evidence="1" id="KW-0472">Membrane</keyword>
<dbReference type="AlphaFoldDB" id="A0A0P0CHF5"/>
<gene>
    <name evidence="3" type="ORF">DC20_06405</name>
</gene>
<keyword evidence="1" id="KW-0812">Transmembrane</keyword>
<dbReference type="Proteomes" id="UP000061382">
    <property type="component" value="Chromosome"/>
</dbReference>
<feature type="chain" id="PRO_5006042595" evidence="2">
    <location>
        <begin position="19"/>
        <end position="151"/>
    </location>
</feature>
<evidence type="ECO:0000256" key="2">
    <source>
        <dbReference type="SAM" id="SignalP"/>
    </source>
</evidence>
<evidence type="ECO:0000313" key="4">
    <source>
        <dbReference type="Proteomes" id="UP000061382"/>
    </source>
</evidence>
<keyword evidence="1" id="KW-1133">Transmembrane helix</keyword>
<organism evidence="3 4">
    <name type="scientific">Rufibacter tibetensis</name>
    <dbReference type="NCBI Taxonomy" id="512763"/>
    <lineage>
        <taxon>Bacteria</taxon>
        <taxon>Pseudomonadati</taxon>
        <taxon>Bacteroidota</taxon>
        <taxon>Cytophagia</taxon>
        <taxon>Cytophagales</taxon>
        <taxon>Hymenobacteraceae</taxon>
        <taxon>Rufibacter</taxon>
    </lineage>
</organism>
<evidence type="ECO:0000313" key="3">
    <source>
        <dbReference type="EMBL" id="ALI98665.1"/>
    </source>
</evidence>
<sequence length="151" mass="16210">MKAMKMMLLSLTFFLSTAASYSQVKTDSTTQGISISSQKLLLDQSKSQKKAGKILFWGGIGLLVTGVATYEVPFYPLGRPAVEEEVDNTFPIVLMVTGVLSSVIGVVQITAAKRSKAKALSMVIHQKRISVIQQGAFTSKPAPALGLQVTF</sequence>
<accession>A0A0P0CHF5</accession>
<keyword evidence="4" id="KW-1185">Reference proteome</keyword>
<feature type="signal peptide" evidence="2">
    <location>
        <begin position="1"/>
        <end position="18"/>
    </location>
</feature>
<dbReference type="STRING" id="512763.DC20_06405"/>